<dbReference type="InterPro" id="IPR014578">
    <property type="entry name" value="Pesterase_CT488"/>
</dbReference>
<dbReference type="PANTHER" id="PTHR31302">
    <property type="entry name" value="TRANSMEMBRANE PROTEIN WITH METALLOPHOSPHOESTERASE DOMAIN-RELATED"/>
    <property type="match status" value="1"/>
</dbReference>
<dbReference type="EMBL" id="DVOH01000058">
    <property type="protein sequence ID" value="HIV00887.1"/>
    <property type="molecule type" value="Genomic_DNA"/>
</dbReference>
<dbReference type="InterPro" id="IPR051158">
    <property type="entry name" value="Metallophosphoesterase_sf"/>
</dbReference>
<dbReference type="GO" id="GO:0016787">
    <property type="term" value="F:hydrolase activity"/>
    <property type="evidence" value="ECO:0007669"/>
    <property type="project" value="InterPro"/>
</dbReference>
<dbReference type="PANTHER" id="PTHR31302:SF22">
    <property type="entry name" value="PHOSPHOESTERASE"/>
    <property type="match status" value="1"/>
</dbReference>
<name>A0A9D1ND32_9FIRM</name>
<dbReference type="PIRSF" id="PIRSF033094">
    <property type="entry name" value="Pesterase_CT488"/>
    <property type="match status" value="1"/>
</dbReference>
<feature type="domain" description="Calcineurin-like phosphoesterase" evidence="1">
    <location>
        <begin position="1"/>
        <end position="200"/>
    </location>
</feature>
<comment type="caution">
    <text evidence="2">The sequence shown here is derived from an EMBL/GenBank/DDBJ whole genome shotgun (WGS) entry which is preliminary data.</text>
</comment>
<gene>
    <name evidence="2" type="ORF">IAB14_07240</name>
</gene>
<dbReference type="Gene3D" id="3.60.21.10">
    <property type="match status" value="1"/>
</dbReference>
<dbReference type="InterPro" id="IPR029052">
    <property type="entry name" value="Metallo-depent_PP-like"/>
</dbReference>
<dbReference type="InterPro" id="IPR004843">
    <property type="entry name" value="Calcineurin-like_PHP"/>
</dbReference>
<sequence length="235" mass="27187">MKVFAISDLHLSSRSEKPMDVFGMVWENHWDEIRTDWRQKVTAEDVVVIAGDISWGMRLEEAVPDLDEIAELPGRKVFIRGNHDYWWASYKKINAVLKPDMYCIQNNAVRLGRYVFCGSRGWTVPEQGAVSTPENAKLLERERGRMELALTAADGMRKEGDRLIALIHYPPFNARFEGSVFTELFAKYRVDTVIYGHLHGETSRVRMEYDKGGIRYYLTSCDKLGNRLKLIYDED</sequence>
<protein>
    <submittedName>
        <fullName evidence="2">Metallophosphoesterase</fullName>
    </submittedName>
</protein>
<dbReference type="Proteomes" id="UP000886891">
    <property type="component" value="Unassembled WGS sequence"/>
</dbReference>
<accession>A0A9D1ND32</accession>
<reference evidence="2" key="2">
    <citation type="journal article" date="2021" name="PeerJ">
        <title>Extensive microbial diversity within the chicken gut microbiome revealed by metagenomics and culture.</title>
        <authorList>
            <person name="Gilroy R."/>
            <person name="Ravi A."/>
            <person name="Getino M."/>
            <person name="Pursley I."/>
            <person name="Horton D.L."/>
            <person name="Alikhan N.F."/>
            <person name="Baker D."/>
            <person name="Gharbi K."/>
            <person name="Hall N."/>
            <person name="Watson M."/>
            <person name="Adriaenssens E.M."/>
            <person name="Foster-Nyarko E."/>
            <person name="Jarju S."/>
            <person name="Secka A."/>
            <person name="Antonio M."/>
            <person name="Oren A."/>
            <person name="Chaudhuri R.R."/>
            <person name="La Ragione R."/>
            <person name="Hildebrand F."/>
            <person name="Pallen M.J."/>
        </authorList>
    </citation>
    <scope>NUCLEOTIDE SEQUENCE</scope>
    <source>
        <strain evidence="2">23406</strain>
    </source>
</reference>
<organism evidence="2 3">
    <name type="scientific">Candidatus Stercoripulliclostridium merdipullorum</name>
    <dbReference type="NCBI Taxonomy" id="2840952"/>
    <lineage>
        <taxon>Bacteria</taxon>
        <taxon>Bacillati</taxon>
        <taxon>Bacillota</taxon>
        <taxon>Clostridia</taxon>
        <taxon>Eubacteriales</taxon>
        <taxon>Candidatus Stercoripulliclostridium</taxon>
    </lineage>
</organism>
<dbReference type="SUPFAM" id="SSF56300">
    <property type="entry name" value="Metallo-dependent phosphatases"/>
    <property type="match status" value="1"/>
</dbReference>
<dbReference type="AlphaFoldDB" id="A0A9D1ND32"/>
<reference evidence="2" key="1">
    <citation type="submission" date="2020-10" db="EMBL/GenBank/DDBJ databases">
        <authorList>
            <person name="Gilroy R."/>
        </authorList>
    </citation>
    <scope>NUCLEOTIDE SEQUENCE</scope>
    <source>
        <strain evidence="2">23406</strain>
    </source>
</reference>
<evidence type="ECO:0000313" key="2">
    <source>
        <dbReference type="EMBL" id="HIV00887.1"/>
    </source>
</evidence>
<evidence type="ECO:0000313" key="3">
    <source>
        <dbReference type="Proteomes" id="UP000886891"/>
    </source>
</evidence>
<proteinExistence type="predicted"/>
<dbReference type="Pfam" id="PF00149">
    <property type="entry name" value="Metallophos"/>
    <property type="match status" value="1"/>
</dbReference>
<evidence type="ECO:0000259" key="1">
    <source>
        <dbReference type="Pfam" id="PF00149"/>
    </source>
</evidence>